<dbReference type="FunFam" id="2.60.260.20:FF:000013">
    <property type="entry name" value="DnaJ subfamily B member 11"/>
    <property type="match status" value="1"/>
</dbReference>
<dbReference type="GO" id="GO:0042026">
    <property type="term" value="P:protein refolding"/>
    <property type="evidence" value="ECO:0007669"/>
    <property type="project" value="TreeGrafter"/>
</dbReference>
<dbReference type="PANTHER" id="PTHR43096:SF48">
    <property type="entry name" value="CHAPERONE PROTEIN DNAJ"/>
    <property type="match status" value="1"/>
</dbReference>
<protein>
    <submittedName>
        <fullName evidence="3">DnaJ domain-containing protein</fullName>
    </submittedName>
</protein>
<dbReference type="Gene3D" id="1.10.287.110">
    <property type="entry name" value="DnaJ domain"/>
    <property type="match status" value="1"/>
</dbReference>
<evidence type="ECO:0000256" key="1">
    <source>
        <dbReference type="ARBA" id="ARBA00023186"/>
    </source>
</evidence>
<name>A0A8J7DYC9_9CYAN</name>
<dbReference type="PROSITE" id="PS00636">
    <property type="entry name" value="DNAJ_1"/>
    <property type="match status" value="1"/>
</dbReference>
<gene>
    <name evidence="3" type="ORF">IQ249_17730</name>
</gene>
<dbReference type="PROSITE" id="PS50076">
    <property type="entry name" value="DNAJ_2"/>
    <property type="match status" value="1"/>
</dbReference>
<dbReference type="PRINTS" id="PR00625">
    <property type="entry name" value="JDOMAIN"/>
</dbReference>
<feature type="domain" description="J" evidence="2">
    <location>
        <begin position="8"/>
        <end position="73"/>
    </location>
</feature>
<dbReference type="Pfam" id="PF00226">
    <property type="entry name" value="DnaJ"/>
    <property type="match status" value="1"/>
</dbReference>
<dbReference type="CDD" id="cd06257">
    <property type="entry name" value="DnaJ"/>
    <property type="match status" value="1"/>
</dbReference>
<dbReference type="PANTHER" id="PTHR43096">
    <property type="entry name" value="DNAJ HOMOLOG 1, MITOCHONDRIAL-RELATED"/>
    <property type="match status" value="1"/>
</dbReference>
<dbReference type="InterPro" id="IPR018253">
    <property type="entry name" value="DnaJ_domain_CS"/>
</dbReference>
<comment type="caution">
    <text evidence="3">The sequence shown here is derived from an EMBL/GenBank/DDBJ whole genome shotgun (WGS) entry which is preliminary data.</text>
</comment>
<sequence length="337" mass="37238">MASTDFKDYYAILGISKTASPEEIKKAFRKLALKYHPDRNSGDRASEAKFKEVSEAYEVLSDPDKRKKYDSYGQYWKQVGTQPGGGYSRGVGVDFGGFDFGQYGSFEEFINDLLGGIGGNGANRTGSYTYRTSTSGGRAGYANPTGAPGFEREASAKASNQDRDATVRLTFTEAYKGTKKRFNVGGETITIRIPPGAKPGTRVRVRGKGNFNPYSRQRGDLYLNVELEPHPFFQFEGDNLTCEVPIATDEAALGASIEVPTLDGMVMMKIPAGIRSGQSLRLRGKGWIDTKGKRSDQLVKIAIAPPKNLSKTEREYYEKLRDLRSEDPRSHLKQFAI</sequence>
<dbReference type="RefSeq" id="WP_194030826.1">
    <property type="nucleotide sequence ID" value="NZ_JADEWZ010000029.1"/>
</dbReference>
<dbReference type="InterPro" id="IPR002939">
    <property type="entry name" value="DnaJ_C"/>
</dbReference>
<proteinExistence type="predicted"/>
<dbReference type="InterPro" id="IPR036869">
    <property type="entry name" value="J_dom_sf"/>
</dbReference>
<dbReference type="SUPFAM" id="SSF49493">
    <property type="entry name" value="HSP40/DnaJ peptide-binding domain"/>
    <property type="match status" value="2"/>
</dbReference>
<dbReference type="InterPro" id="IPR008971">
    <property type="entry name" value="HSP40/DnaJ_pept-bd"/>
</dbReference>
<evidence type="ECO:0000313" key="4">
    <source>
        <dbReference type="Proteomes" id="UP000654482"/>
    </source>
</evidence>
<dbReference type="AlphaFoldDB" id="A0A8J7DYC9"/>
<organism evidence="3 4">
    <name type="scientific">Lusitaniella coriacea LEGE 07157</name>
    <dbReference type="NCBI Taxonomy" id="945747"/>
    <lineage>
        <taxon>Bacteria</taxon>
        <taxon>Bacillati</taxon>
        <taxon>Cyanobacteriota</taxon>
        <taxon>Cyanophyceae</taxon>
        <taxon>Spirulinales</taxon>
        <taxon>Lusitaniellaceae</taxon>
        <taxon>Lusitaniella</taxon>
    </lineage>
</organism>
<dbReference type="EMBL" id="JADEWZ010000029">
    <property type="protein sequence ID" value="MBE9117741.1"/>
    <property type="molecule type" value="Genomic_DNA"/>
</dbReference>
<dbReference type="GO" id="GO:0051082">
    <property type="term" value="F:unfolded protein binding"/>
    <property type="evidence" value="ECO:0007669"/>
    <property type="project" value="InterPro"/>
</dbReference>
<keyword evidence="4" id="KW-1185">Reference proteome</keyword>
<evidence type="ECO:0000259" key="2">
    <source>
        <dbReference type="PROSITE" id="PS50076"/>
    </source>
</evidence>
<reference evidence="3" key="1">
    <citation type="submission" date="2020-10" db="EMBL/GenBank/DDBJ databases">
        <authorList>
            <person name="Castelo-Branco R."/>
            <person name="Eusebio N."/>
            <person name="Adriana R."/>
            <person name="Vieira A."/>
            <person name="Brugerolle De Fraissinette N."/>
            <person name="Rezende De Castro R."/>
            <person name="Schneider M.P."/>
            <person name="Vasconcelos V."/>
            <person name="Leao P.N."/>
        </authorList>
    </citation>
    <scope>NUCLEOTIDE SEQUENCE</scope>
    <source>
        <strain evidence="3">LEGE 07157</strain>
    </source>
</reference>
<keyword evidence="1" id="KW-0143">Chaperone</keyword>
<dbReference type="SMART" id="SM00271">
    <property type="entry name" value="DnaJ"/>
    <property type="match status" value="1"/>
</dbReference>
<accession>A0A8J7DYC9</accession>
<dbReference type="CDD" id="cd10747">
    <property type="entry name" value="DnaJ_C"/>
    <property type="match status" value="1"/>
</dbReference>
<dbReference type="Proteomes" id="UP000654482">
    <property type="component" value="Unassembled WGS sequence"/>
</dbReference>
<evidence type="ECO:0000313" key="3">
    <source>
        <dbReference type="EMBL" id="MBE9117741.1"/>
    </source>
</evidence>
<dbReference type="InterPro" id="IPR001623">
    <property type="entry name" value="DnaJ_domain"/>
</dbReference>
<dbReference type="SUPFAM" id="SSF46565">
    <property type="entry name" value="Chaperone J-domain"/>
    <property type="match status" value="1"/>
</dbReference>
<dbReference type="Pfam" id="PF01556">
    <property type="entry name" value="DnaJ_C"/>
    <property type="match status" value="1"/>
</dbReference>
<dbReference type="GO" id="GO:0005737">
    <property type="term" value="C:cytoplasm"/>
    <property type="evidence" value="ECO:0007669"/>
    <property type="project" value="TreeGrafter"/>
</dbReference>
<dbReference type="Gene3D" id="2.60.260.20">
    <property type="entry name" value="Urease metallochaperone UreE, N-terminal domain"/>
    <property type="match status" value="2"/>
</dbReference>